<name>A0A3N4GG02_9LACT</name>
<dbReference type="EMBL" id="RKMG01000019">
    <property type="protein sequence ID" value="RPA59596.1"/>
    <property type="molecule type" value="Genomic_DNA"/>
</dbReference>
<evidence type="ECO:0000259" key="2">
    <source>
        <dbReference type="Pfam" id="PF22725"/>
    </source>
</evidence>
<keyword evidence="4" id="KW-1185">Reference proteome</keyword>
<dbReference type="RefSeq" id="WP_123780475.1">
    <property type="nucleotide sequence ID" value="NZ_RKMG01000019.1"/>
</dbReference>
<dbReference type="OrthoDB" id="9815825at2"/>
<feature type="domain" description="Gfo/Idh/MocA-like oxidoreductase N-terminal" evidence="1">
    <location>
        <begin position="2"/>
        <end position="117"/>
    </location>
</feature>
<evidence type="ECO:0000313" key="4">
    <source>
        <dbReference type="Proteomes" id="UP000273977"/>
    </source>
</evidence>
<dbReference type="Pfam" id="PF22725">
    <property type="entry name" value="GFO_IDH_MocA_C3"/>
    <property type="match status" value="1"/>
</dbReference>
<dbReference type="InterPro" id="IPR000683">
    <property type="entry name" value="Gfo/Idh/MocA-like_OxRdtase_N"/>
</dbReference>
<reference evidence="3 4" key="1">
    <citation type="submission" date="2018-11" db="EMBL/GenBank/DDBJ databases">
        <title>Aerococcus sp. SJQ22, whole genome shotgun sequence.</title>
        <authorList>
            <person name="Sun L."/>
            <person name="Gao X."/>
            <person name="Chen W."/>
            <person name="Huang K."/>
        </authorList>
    </citation>
    <scope>NUCLEOTIDE SEQUENCE [LARGE SCALE GENOMIC DNA]</scope>
    <source>
        <strain evidence="3 4">SJQ22</strain>
    </source>
</reference>
<evidence type="ECO:0000259" key="1">
    <source>
        <dbReference type="Pfam" id="PF01408"/>
    </source>
</evidence>
<accession>A0A3N4GG02</accession>
<dbReference type="SUPFAM" id="SSF55347">
    <property type="entry name" value="Glyceraldehyde-3-phosphate dehydrogenase-like, C-terminal domain"/>
    <property type="match status" value="1"/>
</dbReference>
<dbReference type="PANTHER" id="PTHR43054">
    <property type="match status" value="1"/>
</dbReference>
<dbReference type="GO" id="GO:0000166">
    <property type="term" value="F:nucleotide binding"/>
    <property type="evidence" value="ECO:0007669"/>
    <property type="project" value="InterPro"/>
</dbReference>
<evidence type="ECO:0000313" key="3">
    <source>
        <dbReference type="EMBL" id="RPA59596.1"/>
    </source>
</evidence>
<organism evidence="3 4">
    <name type="scientific">Aerococcus agrisoli</name>
    <dbReference type="NCBI Taxonomy" id="2487350"/>
    <lineage>
        <taxon>Bacteria</taxon>
        <taxon>Bacillati</taxon>
        <taxon>Bacillota</taxon>
        <taxon>Bacilli</taxon>
        <taxon>Lactobacillales</taxon>
        <taxon>Aerococcaceae</taxon>
        <taxon>Aerococcus</taxon>
    </lineage>
</organism>
<gene>
    <name evidence="3" type="ORF">EF384_06605</name>
</gene>
<dbReference type="Pfam" id="PF01408">
    <property type="entry name" value="GFO_IDH_MocA"/>
    <property type="match status" value="1"/>
</dbReference>
<dbReference type="AlphaFoldDB" id="A0A3N4GG02"/>
<dbReference type="SUPFAM" id="SSF51735">
    <property type="entry name" value="NAD(P)-binding Rossmann-fold domains"/>
    <property type="match status" value="1"/>
</dbReference>
<dbReference type="PANTHER" id="PTHR43054:SF1">
    <property type="entry name" value="SCYLLO-INOSITOL 2-DEHYDROGENASE (NADP(+)) IOLU"/>
    <property type="match status" value="1"/>
</dbReference>
<dbReference type="Gene3D" id="3.30.360.10">
    <property type="entry name" value="Dihydrodipicolinate Reductase, domain 2"/>
    <property type="match status" value="1"/>
</dbReference>
<protein>
    <submittedName>
        <fullName evidence="3">Gfo/Idh/MocA family oxidoreductase</fullName>
    </submittedName>
</protein>
<dbReference type="InterPro" id="IPR036291">
    <property type="entry name" value="NAD(P)-bd_dom_sf"/>
</dbReference>
<feature type="domain" description="GFO/IDH/MocA-like oxidoreductase" evidence="2">
    <location>
        <begin position="139"/>
        <end position="246"/>
    </location>
</feature>
<comment type="caution">
    <text evidence="3">The sequence shown here is derived from an EMBL/GenBank/DDBJ whole genome shotgun (WGS) entry which is preliminary data.</text>
</comment>
<proteinExistence type="predicted"/>
<dbReference type="InterPro" id="IPR055170">
    <property type="entry name" value="GFO_IDH_MocA-like_dom"/>
</dbReference>
<dbReference type="Proteomes" id="UP000273977">
    <property type="component" value="Unassembled WGS sequence"/>
</dbReference>
<sequence length="324" mass="35946">MKLGILGGGKIVVDFLSMVHDIPAIKLSALLSSERSLVKNQELANDHGIEAVYTNIEELLASDIDTVYVALPNHLHFEFTKKALLAGKHVICEKPFTINATQLEDLAALALSKDLVLVEAITNQYFSNFEAIKKDIKLLGDIKIVEANYSQYSSRYDAFKNGEVLPAFDPKKAGGALMDINIYNLHLMVGLFGEPKSSHYYANVERGIDTSGMLILDYGNFKAVCIGSKDTDAPIKSTIQGRNGSIIIDGPTNSLEGYNLALRGETPENKDFRVHKHRMYQEFVEFENIISTHDMDKVKQGLDHSIIVMELVEEALQTAYLHLG</sequence>
<dbReference type="Gene3D" id="3.40.50.720">
    <property type="entry name" value="NAD(P)-binding Rossmann-like Domain"/>
    <property type="match status" value="1"/>
</dbReference>